<dbReference type="PROSITE" id="PS51212">
    <property type="entry name" value="WSC"/>
    <property type="match status" value="1"/>
</dbReference>
<keyword evidence="1" id="KW-0812">Transmembrane</keyword>
<dbReference type="OrthoDB" id="192832at2759"/>
<organism evidence="4 5">
    <name type="scientific">Xylaria multiplex</name>
    <dbReference type="NCBI Taxonomy" id="323545"/>
    <lineage>
        <taxon>Eukaryota</taxon>
        <taxon>Fungi</taxon>
        <taxon>Dikarya</taxon>
        <taxon>Ascomycota</taxon>
        <taxon>Pezizomycotina</taxon>
        <taxon>Sordariomycetes</taxon>
        <taxon>Xylariomycetidae</taxon>
        <taxon>Xylariales</taxon>
        <taxon>Xylariaceae</taxon>
        <taxon>Xylaria</taxon>
    </lineage>
</organism>
<dbReference type="InterPro" id="IPR050546">
    <property type="entry name" value="Glycosyl_Hydrlase_16"/>
</dbReference>
<dbReference type="SUPFAM" id="SSF49899">
    <property type="entry name" value="Concanavalin A-like lectins/glucanases"/>
    <property type="match status" value="1"/>
</dbReference>
<dbReference type="GO" id="GO:0009251">
    <property type="term" value="P:glucan catabolic process"/>
    <property type="evidence" value="ECO:0007669"/>
    <property type="project" value="TreeGrafter"/>
</dbReference>
<proteinExistence type="predicted"/>
<evidence type="ECO:0000256" key="1">
    <source>
        <dbReference type="SAM" id="Phobius"/>
    </source>
</evidence>
<dbReference type="AlphaFoldDB" id="A0A7C8IJ36"/>
<keyword evidence="1" id="KW-0472">Membrane</keyword>
<evidence type="ECO:0000259" key="2">
    <source>
        <dbReference type="PROSITE" id="PS51212"/>
    </source>
</evidence>
<dbReference type="InterPro" id="IPR002889">
    <property type="entry name" value="WSC_carb-bd"/>
</dbReference>
<accession>A0A7C8IJ36</accession>
<dbReference type="Pfam" id="PF26113">
    <property type="entry name" value="GH16_XgeA"/>
    <property type="match status" value="1"/>
</dbReference>
<dbReference type="EMBL" id="WUBL01000266">
    <property type="protein sequence ID" value="KAF2962838.1"/>
    <property type="molecule type" value="Genomic_DNA"/>
</dbReference>
<feature type="domain" description="GH16" evidence="3">
    <location>
        <begin position="7"/>
        <end position="268"/>
    </location>
</feature>
<dbReference type="InterPro" id="IPR013320">
    <property type="entry name" value="ConA-like_dom_sf"/>
</dbReference>
<dbReference type="Proteomes" id="UP000481858">
    <property type="component" value="Unassembled WGS sequence"/>
</dbReference>
<feature type="domain" description="WSC" evidence="2">
    <location>
        <begin position="371"/>
        <end position="459"/>
    </location>
</feature>
<evidence type="ECO:0000313" key="4">
    <source>
        <dbReference type="EMBL" id="KAF2962838.1"/>
    </source>
</evidence>
<name>A0A7C8IJ36_9PEZI</name>
<comment type="caution">
    <text evidence="4">The sequence shown here is derived from an EMBL/GenBank/DDBJ whole genome shotgun (WGS) entry which is preliminary data.</text>
</comment>
<protein>
    <recommendedName>
        <fullName evidence="6">GH16 domain-containing protein</fullName>
    </recommendedName>
</protein>
<dbReference type="CDD" id="cd02181">
    <property type="entry name" value="GH16_fungal_Lam16A_glucanase"/>
    <property type="match status" value="1"/>
</dbReference>
<dbReference type="InterPro" id="IPR000757">
    <property type="entry name" value="Beta-glucanase-like"/>
</dbReference>
<sequence length="688" mass="71115">MAYSLSTHYAGQGLLDSFSFFTGEDPNHGFVKYQSREAALASNLVSIDKSNRVKLGVDSINTYSTSDNGRASVRITSNEDFTYGLFIADFAHMPSSTCGTWPAFWALNNEGDWPTGGEVDIIEGANTAQRNLFSAHTTSGCKSPGTGFTGIQGPIDCSETPENVGCNYAASTSDTTSYGDAFNAVGGGVYALEWDSQNIKIWHFPRTGIPDNIVRAPLVTPDPTAWGPPQALFGGSGCKADAHFFNMSLVINTNFCGDYAGNVWGVADQCNQLAPTCKEYVAKNPTSFMNTFWEINYIDVYKKRLPTESTLPSSFLNATTPSASVTGPSDTVSPSKTRTITLSVPTITQSISTANPTQTGGGLADPATINGWTLLGCFGSLAGYKSFSQIASFATMDNEACVASCAGRKYAGVSGQTCYCADVLGDATAVANDKCDIPCPGNAHEICGGVLSAGEAASSPFAALGISRTNATAPQRNLRLLGGLPSSARVDTLLPRAAPPPPTVLLTVYGNVDREVPSGAPGMGGAPQVPTATTSAVMMTSVVTVTFTTVCATDAAKLITLEYCATLTHPACGNCTATPAVPMTTFAQSCDACGPGGENSITLAVPKAVAAGTGAGPVVAIAVQTVVPVLAHNATSGNASFHNPGVSGGIPVVATSISTVNRTAAGFMETLGYGLILWFVVFGIGIVL</sequence>
<dbReference type="SMART" id="SM00321">
    <property type="entry name" value="WSC"/>
    <property type="match status" value="1"/>
</dbReference>
<reference evidence="4 5" key="1">
    <citation type="submission" date="2019-12" db="EMBL/GenBank/DDBJ databases">
        <title>Draft genome sequence of the ascomycete Xylaria multiplex DSM 110363.</title>
        <authorList>
            <person name="Buettner E."/>
            <person name="Kellner H."/>
        </authorList>
    </citation>
    <scope>NUCLEOTIDE SEQUENCE [LARGE SCALE GENOMIC DNA]</scope>
    <source>
        <strain evidence="4 5">DSM 110363</strain>
    </source>
</reference>
<dbReference type="PROSITE" id="PS51762">
    <property type="entry name" value="GH16_2"/>
    <property type="match status" value="1"/>
</dbReference>
<dbReference type="GO" id="GO:0004553">
    <property type="term" value="F:hydrolase activity, hydrolyzing O-glycosyl compounds"/>
    <property type="evidence" value="ECO:0007669"/>
    <property type="project" value="InterPro"/>
</dbReference>
<evidence type="ECO:0008006" key="6">
    <source>
        <dbReference type="Google" id="ProtNLM"/>
    </source>
</evidence>
<keyword evidence="1" id="KW-1133">Transmembrane helix</keyword>
<dbReference type="InParanoid" id="A0A7C8IJ36"/>
<feature type="transmembrane region" description="Helical" evidence="1">
    <location>
        <begin position="670"/>
        <end position="687"/>
    </location>
</feature>
<evidence type="ECO:0000313" key="5">
    <source>
        <dbReference type="Proteomes" id="UP000481858"/>
    </source>
</evidence>
<dbReference type="Pfam" id="PF01822">
    <property type="entry name" value="WSC"/>
    <property type="match status" value="1"/>
</dbReference>
<dbReference type="PANTHER" id="PTHR10963">
    <property type="entry name" value="GLYCOSYL HYDROLASE-RELATED"/>
    <property type="match status" value="1"/>
</dbReference>
<dbReference type="Gene3D" id="2.60.120.200">
    <property type="match status" value="1"/>
</dbReference>
<gene>
    <name evidence="4" type="ORF">GQX73_g10731</name>
</gene>
<evidence type="ECO:0000259" key="3">
    <source>
        <dbReference type="PROSITE" id="PS51762"/>
    </source>
</evidence>
<dbReference type="PANTHER" id="PTHR10963:SF24">
    <property type="entry name" value="GLYCOSIDASE C21B10.07-RELATED"/>
    <property type="match status" value="1"/>
</dbReference>
<keyword evidence="5" id="KW-1185">Reference proteome</keyword>